<accession>A0A1G6KTK8</accession>
<keyword evidence="1" id="KW-0805">Transcription regulation</keyword>
<evidence type="ECO:0000256" key="3">
    <source>
        <dbReference type="ARBA" id="ARBA00023163"/>
    </source>
</evidence>
<evidence type="ECO:0000313" key="6">
    <source>
        <dbReference type="EMBL" id="SDC34148.1"/>
    </source>
</evidence>
<sequence>MNGTFLARISQYTEKMSEAELYLIRYIRDNLNTIPKLSIVRLSEDANVSTATIVRTMKKLGYNGFTDFKIRLKDENDQNPNFTIIEQVDEEIKDAILKNEQEVMRTIEMLNSGLIEDTVQKMLHSQRVILFARGFSELIAKEMQVKLQLLNKYAELHDDPNIIRTKSKRLAKGDLVIFVSLNGYTEELVDAARSCQQNETGTIALTCNKNSPLASLAELTLIGYKSETSYFPDYEVRSRLPLQVISRILLDAYAIRAGKS</sequence>
<dbReference type="PROSITE" id="PS51464">
    <property type="entry name" value="SIS"/>
    <property type="match status" value="1"/>
</dbReference>
<evidence type="ECO:0000259" key="5">
    <source>
        <dbReference type="PROSITE" id="PS51464"/>
    </source>
</evidence>
<dbReference type="OrthoDB" id="2367514at2"/>
<keyword evidence="3" id="KW-0804">Transcription</keyword>
<organism evidence="6 7">
    <name type="scientific">Terribacillus halophilus</name>
    <dbReference type="NCBI Taxonomy" id="361279"/>
    <lineage>
        <taxon>Bacteria</taxon>
        <taxon>Bacillati</taxon>
        <taxon>Bacillota</taxon>
        <taxon>Bacilli</taxon>
        <taxon>Bacillales</taxon>
        <taxon>Bacillaceae</taxon>
        <taxon>Terribacillus</taxon>
    </lineage>
</organism>
<keyword evidence="2 6" id="KW-0238">DNA-binding</keyword>
<dbReference type="InterPro" id="IPR001347">
    <property type="entry name" value="SIS_dom"/>
</dbReference>
<proteinExistence type="predicted"/>
<dbReference type="InterPro" id="IPR009057">
    <property type="entry name" value="Homeodomain-like_sf"/>
</dbReference>
<dbReference type="CDD" id="cd05013">
    <property type="entry name" value="SIS_RpiR"/>
    <property type="match status" value="1"/>
</dbReference>
<name>A0A1G6KTK8_9BACI</name>
<dbReference type="InterPro" id="IPR035472">
    <property type="entry name" value="RpiR-like_SIS"/>
</dbReference>
<feature type="domain" description="SIS" evidence="5">
    <location>
        <begin position="118"/>
        <end position="260"/>
    </location>
</feature>
<dbReference type="PANTHER" id="PTHR30514">
    <property type="entry name" value="GLUCOKINASE"/>
    <property type="match status" value="1"/>
</dbReference>
<reference evidence="7" key="1">
    <citation type="submission" date="2016-10" db="EMBL/GenBank/DDBJ databases">
        <authorList>
            <person name="Varghese N."/>
            <person name="Submissions S."/>
        </authorList>
    </citation>
    <scope>NUCLEOTIDE SEQUENCE [LARGE SCALE GENOMIC DNA]</scope>
    <source>
        <strain evidence="7">DSM 21620</strain>
    </source>
</reference>
<dbReference type="InterPro" id="IPR047640">
    <property type="entry name" value="RpiR-like"/>
</dbReference>
<dbReference type="InterPro" id="IPR046348">
    <property type="entry name" value="SIS_dom_sf"/>
</dbReference>
<evidence type="ECO:0000259" key="4">
    <source>
        <dbReference type="PROSITE" id="PS51071"/>
    </source>
</evidence>
<dbReference type="GO" id="GO:0003700">
    <property type="term" value="F:DNA-binding transcription factor activity"/>
    <property type="evidence" value="ECO:0007669"/>
    <property type="project" value="InterPro"/>
</dbReference>
<keyword evidence="7" id="KW-1185">Reference proteome</keyword>
<dbReference type="Gene3D" id="1.10.10.10">
    <property type="entry name" value="Winged helix-like DNA-binding domain superfamily/Winged helix DNA-binding domain"/>
    <property type="match status" value="1"/>
</dbReference>
<dbReference type="RefSeq" id="WP_093725993.1">
    <property type="nucleotide sequence ID" value="NZ_FMZB01000002.1"/>
</dbReference>
<feature type="domain" description="HTH rpiR-type" evidence="4">
    <location>
        <begin position="3"/>
        <end position="79"/>
    </location>
</feature>
<dbReference type="Pfam" id="PF01418">
    <property type="entry name" value="HTH_6"/>
    <property type="match status" value="1"/>
</dbReference>
<dbReference type="InterPro" id="IPR036388">
    <property type="entry name" value="WH-like_DNA-bd_sf"/>
</dbReference>
<dbReference type="EMBL" id="FMZB01000002">
    <property type="protein sequence ID" value="SDC34148.1"/>
    <property type="molecule type" value="Genomic_DNA"/>
</dbReference>
<dbReference type="GO" id="GO:0097367">
    <property type="term" value="F:carbohydrate derivative binding"/>
    <property type="evidence" value="ECO:0007669"/>
    <property type="project" value="InterPro"/>
</dbReference>
<evidence type="ECO:0000256" key="1">
    <source>
        <dbReference type="ARBA" id="ARBA00023015"/>
    </source>
</evidence>
<dbReference type="InterPro" id="IPR000281">
    <property type="entry name" value="HTH_RpiR"/>
</dbReference>
<dbReference type="GO" id="GO:1901135">
    <property type="term" value="P:carbohydrate derivative metabolic process"/>
    <property type="evidence" value="ECO:0007669"/>
    <property type="project" value="InterPro"/>
</dbReference>
<dbReference type="STRING" id="361279.SAMN05421663_102130"/>
<dbReference type="AlphaFoldDB" id="A0A1G6KTK8"/>
<dbReference type="PROSITE" id="PS51071">
    <property type="entry name" value="HTH_RPIR"/>
    <property type="match status" value="1"/>
</dbReference>
<dbReference type="SUPFAM" id="SSF46689">
    <property type="entry name" value="Homeodomain-like"/>
    <property type="match status" value="1"/>
</dbReference>
<evidence type="ECO:0000313" key="7">
    <source>
        <dbReference type="Proteomes" id="UP000198666"/>
    </source>
</evidence>
<evidence type="ECO:0000256" key="2">
    <source>
        <dbReference type="ARBA" id="ARBA00023125"/>
    </source>
</evidence>
<dbReference type="Proteomes" id="UP000198666">
    <property type="component" value="Unassembled WGS sequence"/>
</dbReference>
<dbReference type="SUPFAM" id="SSF53697">
    <property type="entry name" value="SIS domain"/>
    <property type="match status" value="1"/>
</dbReference>
<dbReference type="PANTHER" id="PTHR30514:SF21">
    <property type="entry name" value="RPIR-FAMILY TRANSCRIPTIONAL REGULATOR"/>
    <property type="match status" value="1"/>
</dbReference>
<dbReference type="Pfam" id="PF01380">
    <property type="entry name" value="SIS"/>
    <property type="match status" value="1"/>
</dbReference>
<dbReference type="GO" id="GO:0003677">
    <property type="term" value="F:DNA binding"/>
    <property type="evidence" value="ECO:0007669"/>
    <property type="project" value="UniProtKB-KW"/>
</dbReference>
<dbReference type="Gene3D" id="3.40.50.10490">
    <property type="entry name" value="Glucose-6-phosphate isomerase like protein, domain 1"/>
    <property type="match status" value="1"/>
</dbReference>
<gene>
    <name evidence="6" type="ORF">SAMN05421663_102130</name>
</gene>
<protein>
    <submittedName>
        <fullName evidence="6">DNA-binding transcriptional regulator, MurR/RpiR family, contains HTH and SIS domains</fullName>
    </submittedName>
</protein>